<sequence length="126" mass="13285">MLLEARSLPCFQVVFDVATFESSIGSVKLDLERLHGPAVLGGGDQVLLRRPVQRRRRRGINYLKPNKNCNSTSWVSGCEPGWACAVGPDQTPASAAGGGVARYFPSRTQSCAPAARASSALAASPA</sequence>
<dbReference type="EMBL" id="LR862153">
    <property type="protein sequence ID" value="CAD1835973.1"/>
    <property type="molecule type" value="Genomic_DNA"/>
</dbReference>
<reference evidence="1" key="1">
    <citation type="submission" date="2020-07" db="EMBL/GenBank/DDBJ databases">
        <authorList>
            <person name="Lin J."/>
        </authorList>
    </citation>
    <scope>NUCLEOTIDE SEQUENCE</scope>
</reference>
<evidence type="ECO:0000313" key="1">
    <source>
        <dbReference type="EMBL" id="CAD1835973.1"/>
    </source>
</evidence>
<dbReference type="AlphaFoldDB" id="A0A6V7PYZ8"/>
<name>A0A6V7PYZ8_ANACO</name>
<proteinExistence type="predicted"/>
<gene>
    <name evidence="1" type="ORF">CB5_LOCUS19184</name>
</gene>
<organism evidence="1">
    <name type="scientific">Ananas comosus var. bracteatus</name>
    <name type="common">red pineapple</name>
    <dbReference type="NCBI Taxonomy" id="296719"/>
    <lineage>
        <taxon>Eukaryota</taxon>
        <taxon>Viridiplantae</taxon>
        <taxon>Streptophyta</taxon>
        <taxon>Embryophyta</taxon>
        <taxon>Tracheophyta</taxon>
        <taxon>Spermatophyta</taxon>
        <taxon>Magnoliopsida</taxon>
        <taxon>Liliopsida</taxon>
        <taxon>Poales</taxon>
        <taxon>Bromeliaceae</taxon>
        <taxon>Bromelioideae</taxon>
        <taxon>Ananas</taxon>
    </lineage>
</organism>
<protein>
    <submittedName>
        <fullName evidence="1">Uncharacterized protein</fullName>
    </submittedName>
</protein>
<accession>A0A6V7PYZ8</accession>